<dbReference type="Proteomes" id="UP000265520">
    <property type="component" value="Unassembled WGS sequence"/>
</dbReference>
<organism evidence="1 2">
    <name type="scientific">Trifolium medium</name>
    <dbReference type="NCBI Taxonomy" id="97028"/>
    <lineage>
        <taxon>Eukaryota</taxon>
        <taxon>Viridiplantae</taxon>
        <taxon>Streptophyta</taxon>
        <taxon>Embryophyta</taxon>
        <taxon>Tracheophyta</taxon>
        <taxon>Spermatophyta</taxon>
        <taxon>Magnoliopsida</taxon>
        <taxon>eudicotyledons</taxon>
        <taxon>Gunneridae</taxon>
        <taxon>Pentapetalae</taxon>
        <taxon>rosids</taxon>
        <taxon>fabids</taxon>
        <taxon>Fabales</taxon>
        <taxon>Fabaceae</taxon>
        <taxon>Papilionoideae</taxon>
        <taxon>50 kb inversion clade</taxon>
        <taxon>NPAAA clade</taxon>
        <taxon>Hologalegina</taxon>
        <taxon>IRL clade</taxon>
        <taxon>Trifolieae</taxon>
        <taxon>Trifolium</taxon>
    </lineage>
</organism>
<proteinExistence type="predicted"/>
<name>A0A392Q7C5_9FABA</name>
<sequence length="60" mass="6908">MPFMEYTAQPFIQKSDLLKYINDICLAKIDGRYSGYTPVSTLSNFSEKQFYLYLNAGALK</sequence>
<reference evidence="1 2" key="1">
    <citation type="journal article" date="2018" name="Front. Plant Sci.">
        <title>Red Clover (Trifolium pratense) and Zigzag Clover (T. medium) - A Picture of Genomic Similarities and Differences.</title>
        <authorList>
            <person name="Dluhosova J."/>
            <person name="Istvanek J."/>
            <person name="Nedelnik J."/>
            <person name="Repkova J."/>
        </authorList>
    </citation>
    <scope>NUCLEOTIDE SEQUENCE [LARGE SCALE GENOMIC DNA]</scope>
    <source>
        <strain evidence="2">cv. 10/8</strain>
        <tissue evidence="1">Leaf</tissue>
    </source>
</reference>
<dbReference type="GO" id="GO:0035529">
    <property type="term" value="F:NADH pyrophosphatase activity"/>
    <property type="evidence" value="ECO:0007669"/>
    <property type="project" value="TreeGrafter"/>
</dbReference>
<feature type="non-terminal residue" evidence="1">
    <location>
        <position position="60"/>
    </location>
</feature>
<dbReference type="PANTHER" id="PTHR13994">
    <property type="entry name" value="NUDIX HYDROLASE RELATED"/>
    <property type="match status" value="1"/>
</dbReference>
<dbReference type="AlphaFoldDB" id="A0A392Q7C5"/>
<evidence type="ECO:0000313" key="2">
    <source>
        <dbReference type="Proteomes" id="UP000265520"/>
    </source>
</evidence>
<protein>
    <submittedName>
        <fullName evidence="1">Nudix hydrolase 2-like</fullName>
    </submittedName>
</protein>
<evidence type="ECO:0000313" key="1">
    <source>
        <dbReference type="EMBL" id="MCI20048.1"/>
    </source>
</evidence>
<dbReference type="GO" id="GO:0047631">
    <property type="term" value="F:ADP-ribose diphosphatase activity"/>
    <property type="evidence" value="ECO:0007669"/>
    <property type="project" value="TreeGrafter"/>
</dbReference>
<accession>A0A392Q7C5</accession>
<keyword evidence="2" id="KW-1185">Reference proteome</keyword>
<dbReference type="InterPro" id="IPR003293">
    <property type="entry name" value="Nudix_hydrolase6-like"/>
</dbReference>
<dbReference type="EMBL" id="LXQA010117862">
    <property type="protein sequence ID" value="MCI20048.1"/>
    <property type="molecule type" value="Genomic_DNA"/>
</dbReference>
<dbReference type="GO" id="GO:0051287">
    <property type="term" value="F:NAD binding"/>
    <property type="evidence" value="ECO:0007669"/>
    <property type="project" value="TreeGrafter"/>
</dbReference>
<dbReference type="PANTHER" id="PTHR13994:SF29">
    <property type="entry name" value="NUDIX HYDROLASE 2"/>
    <property type="match status" value="1"/>
</dbReference>
<keyword evidence="1" id="KW-0378">Hydrolase</keyword>
<comment type="caution">
    <text evidence="1">The sequence shown here is derived from an EMBL/GenBank/DDBJ whole genome shotgun (WGS) entry which is preliminary data.</text>
</comment>